<proteinExistence type="inferred from homology"/>
<dbReference type="AlphaFoldDB" id="A0A239ZTS3"/>
<dbReference type="Gene3D" id="1.10.10.10">
    <property type="entry name" value="Winged helix-like DNA-binding domain superfamily/Winged helix DNA-binding domain"/>
    <property type="match status" value="1"/>
</dbReference>
<evidence type="ECO:0000313" key="6">
    <source>
        <dbReference type="EMBL" id="SNV74349.1"/>
    </source>
</evidence>
<dbReference type="InterPro" id="IPR005119">
    <property type="entry name" value="LysR_subst-bd"/>
</dbReference>
<feature type="domain" description="HTH lysR-type" evidence="5">
    <location>
        <begin position="1"/>
        <end position="58"/>
    </location>
</feature>
<keyword evidence="7" id="KW-1185">Reference proteome</keyword>
<dbReference type="InterPro" id="IPR036390">
    <property type="entry name" value="WH_DNA-bd_sf"/>
</dbReference>
<dbReference type="KEGG" id="vrm:44547418_01707"/>
<reference evidence="6 7" key="1">
    <citation type="submission" date="2017-06" db="EMBL/GenBank/DDBJ databases">
        <authorList>
            <consortium name="Pathogen Informatics"/>
        </authorList>
    </citation>
    <scope>NUCLEOTIDE SEQUENCE [LARGE SCALE GENOMIC DNA]</scope>
    <source>
        <strain evidence="6 7">NCTC12018</strain>
    </source>
</reference>
<dbReference type="FunFam" id="1.10.10.10:FF:000001">
    <property type="entry name" value="LysR family transcriptional regulator"/>
    <property type="match status" value="1"/>
</dbReference>
<accession>A0A239ZTS3</accession>
<dbReference type="GO" id="GO:0005829">
    <property type="term" value="C:cytosol"/>
    <property type="evidence" value="ECO:0007669"/>
    <property type="project" value="TreeGrafter"/>
</dbReference>
<name>A0A239ZTS3_9FIRM</name>
<keyword evidence="2" id="KW-0805">Transcription regulation</keyword>
<dbReference type="Gene3D" id="3.40.190.290">
    <property type="match status" value="1"/>
</dbReference>
<dbReference type="InterPro" id="IPR000847">
    <property type="entry name" value="LysR_HTH_N"/>
</dbReference>
<dbReference type="PROSITE" id="PS50931">
    <property type="entry name" value="HTH_LYSR"/>
    <property type="match status" value="1"/>
</dbReference>
<sequence>MKLKYLEYFLVIADTGNITYAAQQLYLSQPNLTVAIKKLEEELGVTLFERQHKSVTLTAEGELLYRRLRPILKDLSNALEEVKDLGQKNDGVLKIGIPPMIGSFMIQPLLNHFRKENPAWELNIVEEGSVGLEHKLSKNELDMAIIIAHNTPSNLTAVPLMNVEYKACVPVGHRLAGHAQIAFEELQNESLIMMQLDSFHRQYITKQLEKQAITPHIVMSSNQVNNNLDMTVKTNSISFLLTPTPIQRNDIRLISLDPPVTATVAVVYPNNTYVNSTLKKLIAYLQELK</sequence>
<evidence type="ECO:0000256" key="2">
    <source>
        <dbReference type="ARBA" id="ARBA00023015"/>
    </source>
</evidence>
<dbReference type="InterPro" id="IPR036388">
    <property type="entry name" value="WH-like_DNA-bd_sf"/>
</dbReference>
<dbReference type="InterPro" id="IPR050950">
    <property type="entry name" value="HTH-type_LysR_regulators"/>
</dbReference>
<dbReference type="SUPFAM" id="SSF53850">
    <property type="entry name" value="Periplasmic binding protein-like II"/>
    <property type="match status" value="1"/>
</dbReference>
<dbReference type="RefSeq" id="WP_169835181.1">
    <property type="nucleotide sequence ID" value="NZ_LT906470.1"/>
</dbReference>
<dbReference type="GO" id="GO:0003700">
    <property type="term" value="F:DNA-binding transcription factor activity"/>
    <property type="evidence" value="ECO:0007669"/>
    <property type="project" value="InterPro"/>
</dbReference>
<evidence type="ECO:0000256" key="1">
    <source>
        <dbReference type="ARBA" id="ARBA00009437"/>
    </source>
</evidence>
<keyword evidence="4" id="KW-0804">Transcription</keyword>
<evidence type="ECO:0000256" key="4">
    <source>
        <dbReference type="ARBA" id="ARBA00023163"/>
    </source>
</evidence>
<evidence type="ECO:0000259" key="5">
    <source>
        <dbReference type="PROSITE" id="PS50931"/>
    </source>
</evidence>
<dbReference type="PANTHER" id="PTHR30419">
    <property type="entry name" value="HTH-TYPE TRANSCRIPTIONAL REGULATOR YBHD"/>
    <property type="match status" value="1"/>
</dbReference>
<organism evidence="6 7">
    <name type="scientific">Veillonella rodentium</name>
    <dbReference type="NCBI Taxonomy" id="248315"/>
    <lineage>
        <taxon>Bacteria</taxon>
        <taxon>Bacillati</taxon>
        <taxon>Bacillota</taxon>
        <taxon>Negativicutes</taxon>
        <taxon>Veillonellales</taxon>
        <taxon>Veillonellaceae</taxon>
        <taxon>Veillonella</taxon>
    </lineage>
</organism>
<keyword evidence="3" id="KW-0238">DNA-binding</keyword>
<dbReference type="EMBL" id="LT906470">
    <property type="protein sequence ID" value="SNV74349.1"/>
    <property type="molecule type" value="Genomic_DNA"/>
</dbReference>
<dbReference type="Pfam" id="PF00126">
    <property type="entry name" value="HTH_1"/>
    <property type="match status" value="1"/>
</dbReference>
<dbReference type="GO" id="GO:0003677">
    <property type="term" value="F:DNA binding"/>
    <property type="evidence" value="ECO:0007669"/>
    <property type="project" value="UniProtKB-KW"/>
</dbReference>
<dbReference type="SUPFAM" id="SSF46785">
    <property type="entry name" value="Winged helix' DNA-binding domain"/>
    <property type="match status" value="1"/>
</dbReference>
<evidence type="ECO:0000256" key="3">
    <source>
        <dbReference type="ARBA" id="ARBA00023125"/>
    </source>
</evidence>
<comment type="similarity">
    <text evidence="1">Belongs to the LysR transcriptional regulatory family.</text>
</comment>
<evidence type="ECO:0000313" key="7">
    <source>
        <dbReference type="Proteomes" id="UP000214973"/>
    </source>
</evidence>
<dbReference type="CDD" id="cd05466">
    <property type="entry name" value="PBP2_LTTR_substrate"/>
    <property type="match status" value="1"/>
</dbReference>
<dbReference type="Pfam" id="PF03466">
    <property type="entry name" value="LysR_substrate"/>
    <property type="match status" value="1"/>
</dbReference>
<protein>
    <submittedName>
        <fullName evidence="6">Cyn operon transcriptional activator</fullName>
    </submittedName>
</protein>
<dbReference type="PRINTS" id="PR00039">
    <property type="entry name" value="HTHLYSR"/>
</dbReference>
<gene>
    <name evidence="6" type="primary">cynR_3</name>
    <name evidence="6" type="ORF">SAMEA44547418_01707</name>
</gene>
<dbReference type="PANTHER" id="PTHR30419:SF30">
    <property type="entry name" value="LYSR FAMILY TRANSCRIPTIONAL REGULATOR"/>
    <property type="match status" value="1"/>
</dbReference>
<dbReference type="Proteomes" id="UP000214973">
    <property type="component" value="Chromosome 1"/>
</dbReference>